<gene>
    <name evidence="1" type="ORF">ANANG_G00180480</name>
</gene>
<evidence type="ECO:0000313" key="1">
    <source>
        <dbReference type="EMBL" id="KAG5842704.1"/>
    </source>
</evidence>
<name>A0A9D3M572_ANGAN</name>
<comment type="caution">
    <text evidence="1">The sequence shown here is derived from an EMBL/GenBank/DDBJ whole genome shotgun (WGS) entry which is preliminary data.</text>
</comment>
<dbReference type="PANTHER" id="PTHR46880:SF5">
    <property type="entry name" value="DUF4371 DOMAIN-CONTAINING PROTEIN"/>
    <property type="match status" value="1"/>
</dbReference>
<dbReference type="PANTHER" id="PTHR46880">
    <property type="entry name" value="RAS-ASSOCIATING DOMAIN-CONTAINING PROTEIN"/>
    <property type="match status" value="1"/>
</dbReference>
<dbReference type="EMBL" id="JAFIRN010000009">
    <property type="protein sequence ID" value="KAG5842704.1"/>
    <property type="molecule type" value="Genomic_DNA"/>
</dbReference>
<dbReference type="AlphaFoldDB" id="A0A9D3M572"/>
<keyword evidence="2" id="KW-1185">Reference proteome</keyword>
<dbReference type="Proteomes" id="UP001044222">
    <property type="component" value="Chromosome 9"/>
</dbReference>
<protein>
    <recommendedName>
        <fullName evidence="3">DUF4371 domain-containing protein</fullName>
    </recommendedName>
</protein>
<evidence type="ECO:0000313" key="2">
    <source>
        <dbReference type="Proteomes" id="UP001044222"/>
    </source>
</evidence>
<reference evidence="1" key="1">
    <citation type="submission" date="2021-01" db="EMBL/GenBank/DDBJ databases">
        <title>A chromosome-scale assembly of European eel, Anguilla anguilla.</title>
        <authorList>
            <person name="Henkel C."/>
            <person name="Jong-Raadsen S.A."/>
            <person name="Dufour S."/>
            <person name="Weltzien F.-A."/>
            <person name="Palstra A.P."/>
            <person name="Pelster B."/>
            <person name="Spaink H.P."/>
            <person name="Van Den Thillart G.E."/>
            <person name="Jansen H."/>
            <person name="Zahm M."/>
            <person name="Klopp C."/>
            <person name="Cedric C."/>
            <person name="Louis A."/>
            <person name="Berthelot C."/>
            <person name="Parey E."/>
            <person name="Roest Crollius H."/>
            <person name="Montfort J."/>
            <person name="Robinson-Rechavi M."/>
            <person name="Bucao C."/>
            <person name="Bouchez O."/>
            <person name="Gislard M."/>
            <person name="Lluch J."/>
            <person name="Milhes M."/>
            <person name="Lampietro C."/>
            <person name="Lopez Roques C."/>
            <person name="Donnadieu C."/>
            <person name="Braasch I."/>
            <person name="Desvignes T."/>
            <person name="Postlethwait J."/>
            <person name="Bobe J."/>
            <person name="Guiguen Y."/>
            <person name="Dirks R."/>
        </authorList>
    </citation>
    <scope>NUCLEOTIDE SEQUENCE</scope>
    <source>
        <strain evidence="1">Tag_6206</strain>
        <tissue evidence="1">Liver</tissue>
    </source>
</reference>
<accession>A0A9D3M572</accession>
<organism evidence="1 2">
    <name type="scientific">Anguilla anguilla</name>
    <name type="common">European freshwater eel</name>
    <name type="synonym">Muraena anguilla</name>
    <dbReference type="NCBI Taxonomy" id="7936"/>
    <lineage>
        <taxon>Eukaryota</taxon>
        <taxon>Metazoa</taxon>
        <taxon>Chordata</taxon>
        <taxon>Craniata</taxon>
        <taxon>Vertebrata</taxon>
        <taxon>Euteleostomi</taxon>
        <taxon>Actinopterygii</taxon>
        <taxon>Neopterygii</taxon>
        <taxon>Teleostei</taxon>
        <taxon>Anguilliformes</taxon>
        <taxon>Anguillidae</taxon>
        <taxon>Anguilla</taxon>
    </lineage>
</organism>
<sequence>MFPGLVTVHCVTHCLNLAVSDCINQGKGVPYLTQYSRTIGTIFWFYQGSSNRTNSFQEIEKVFELPELKLQGGNQTRWESNKEATDVIRIFPALLADLSLQARCEPTAHGLYNFVMNEFFPAALCLMQVVHDKLHRQFQMFQRRNLFLSQVEHETPLVKLKKRNLVKDRWHSWLTPETGLKPLQDEVPSYFAEGNEAIAGHVG</sequence>
<evidence type="ECO:0008006" key="3">
    <source>
        <dbReference type="Google" id="ProtNLM"/>
    </source>
</evidence>
<proteinExistence type="predicted"/>